<evidence type="ECO:0000313" key="2">
    <source>
        <dbReference type="Proteomes" id="UP000189883"/>
    </source>
</evidence>
<sequence length="78" mass="8505">MNYLDDESLKQGLIILQKEMIEKEEDAFEFWAERMVQLIKNYIKSGKVTVKSGIAVSTTGTAAAQTGTTTSTGEGTIS</sequence>
<accession>A0A1S7DV90</accession>
<protein>
    <submittedName>
        <fullName evidence="1">Uncharacterized protein</fullName>
    </submittedName>
</protein>
<dbReference type="EMBL" id="CP011859">
    <property type="protein sequence ID" value="AQY22971.1"/>
    <property type="molecule type" value="Genomic_DNA"/>
</dbReference>
<dbReference type="RefSeq" id="WP_079208143.1">
    <property type="nucleotide sequence ID" value="NZ_CP011859.1"/>
</dbReference>
<evidence type="ECO:0000313" key="1">
    <source>
        <dbReference type="EMBL" id="AQY22971.1"/>
    </source>
</evidence>
<organism evidence="1 2">
    <name type="scientific">Riemerella anatipestifer</name>
    <name type="common">Moraxella anatipestifer</name>
    <dbReference type="NCBI Taxonomy" id="34085"/>
    <lineage>
        <taxon>Bacteria</taxon>
        <taxon>Pseudomonadati</taxon>
        <taxon>Bacteroidota</taxon>
        <taxon>Flavobacteriia</taxon>
        <taxon>Flavobacteriales</taxon>
        <taxon>Weeksellaceae</taxon>
        <taxon>Riemerella</taxon>
    </lineage>
</organism>
<dbReference type="Proteomes" id="UP000189883">
    <property type="component" value="Chromosome"/>
</dbReference>
<gene>
    <name evidence="1" type="ORF">AB406_2031</name>
</gene>
<proteinExistence type="predicted"/>
<name>A0A1S7DV90_RIEAN</name>
<reference evidence="1 2" key="1">
    <citation type="submission" date="2015-06" db="EMBL/GenBank/DDBJ databases">
        <title>R. anatipestifer strain HXb2 is the most virulent strain so far, and the genome sequence would help us uncover the pathogenesis.</title>
        <authorList>
            <person name="Hu Q."/>
            <person name="Qi J."/>
            <person name="Bo H."/>
            <person name="Liu G."/>
            <person name="Tao M."/>
            <person name="Ding Y."/>
            <person name="Xue Y."/>
        </authorList>
    </citation>
    <scope>NUCLEOTIDE SEQUENCE [LARGE SCALE GENOMIC DNA]</scope>
    <source>
        <strain evidence="1 2">HXb2</strain>
    </source>
</reference>
<dbReference type="AlphaFoldDB" id="A0A1S7DV90"/>